<gene>
    <name evidence="6" type="ordered locus">Dtpsy_1571</name>
</gene>
<keyword evidence="7" id="KW-1185">Reference proteome</keyword>
<evidence type="ECO:0000256" key="3">
    <source>
        <dbReference type="ARBA" id="ARBA00022989"/>
    </source>
</evidence>
<comment type="subcellular location">
    <subcellularLocation>
        <location evidence="1">Membrane</location>
        <topology evidence="1">Multi-pass membrane protein</topology>
    </subcellularLocation>
</comment>
<evidence type="ECO:0008006" key="8">
    <source>
        <dbReference type="Google" id="ProtNLM"/>
    </source>
</evidence>
<dbReference type="GO" id="GO:0030255">
    <property type="term" value="P:protein secretion by the type IV secretion system"/>
    <property type="evidence" value="ECO:0007669"/>
    <property type="project" value="InterPro"/>
</dbReference>
<proteinExistence type="predicted"/>
<name>A0A9J9QE94_ACIET</name>
<feature type="transmembrane region" description="Helical" evidence="5">
    <location>
        <begin position="103"/>
        <end position="121"/>
    </location>
</feature>
<evidence type="ECO:0000256" key="1">
    <source>
        <dbReference type="ARBA" id="ARBA00004141"/>
    </source>
</evidence>
<feature type="transmembrane region" description="Helical" evidence="5">
    <location>
        <begin position="142"/>
        <end position="166"/>
    </location>
</feature>
<sequence length="247" mass="25742">MQTTTKFFTTELTAPITSAAGGGSAGDAVKTAIEKLNTAMFPSAQKDDGKSAWSKAWDFITGDASIGKALIGSLTQVAFDVILFFISGLVSFALLLALYGPLLALQLGVIFGPLLVAWLPWQPMSHLFHNWLRFMLANGVSLVVGVTLATLGAGVIGDFAAQMATIGADPELPWFMELMVRAGAFMSSVAVIVFVAYFLMKSEDIASSLIGGGGSGAGAVASGIMHGAKNLRGEVVRKAGKPTLPKK</sequence>
<evidence type="ECO:0000256" key="5">
    <source>
        <dbReference type="SAM" id="Phobius"/>
    </source>
</evidence>
<feature type="transmembrane region" description="Helical" evidence="5">
    <location>
        <begin position="77"/>
        <end position="97"/>
    </location>
</feature>
<evidence type="ECO:0000313" key="6">
    <source>
        <dbReference type="EMBL" id="ACM33031.1"/>
    </source>
</evidence>
<dbReference type="Proteomes" id="UP000000450">
    <property type="component" value="Chromosome"/>
</dbReference>
<evidence type="ECO:0000256" key="4">
    <source>
        <dbReference type="ARBA" id="ARBA00023136"/>
    </source>
</evidence>
<feature type="transmembrane region" description="Helical" evidence="5">
    <location>
        <begin position="178"/>
        <end position="200"/>
    </location>
</feature>
<evidence type="ECO:0000256" key="2">
    <source>
        <dbReference type="ARBA" id="ARBA00022692"/>
    </source>
</evidence>
<dbReference type="InterPro" id="IPR007688">
    <property type="entry name" value="Conjugal_tfr_TrbL/VirB6"/>
</dbReference>
<evidence type="ECO:0000313" key="7">
    <source>
        <dbReference type="Proteomes" id="UP000000450"/>
    </source>
</evidence>
<dbReference type="AlphaFoldDB" id="A0A9J9QE94"/>
<protein>
    <recommendedName>
        <fullName evidence="8">TrbL/VirB6 plasmid conjugal transfer protein</fullName>
    </recommendedName>
</protein>
<organism evidence="6 7">
    <name type="scientific">Acidovorax ebreus (strain TPSY)</name>
    <name type="common">Diaphorobacter sp. (strain TPSY)</name>
    <dbReference type="NCBI Taxonomy" id="535289"/>
    <lineage>
        <taxon>Bacteria</taxon>
        <taxon>Pseudomonadati</taxon>
        <taxon>Pseudomonadota</taxon>
        <taxon>Betaproteobacteria</taxon>
        <taxon>Burkholderiales</taxon>
        <taxon>Comamonadaceae</taxon>
        <taxon>Diaphorobacter</taxon>
    </lineage>
</organism>
<dbReference type="GO" id="GO:0016020">
    <property type="term" value="C:membrane"/>
    <property type="evidence" value="ECO:0007669"/>
    <property type="project" value="UniProtKB-SubCell"/>
</dbReference>
<keyword evidence="2 5" id="KW-0812">Transmembrane</keyword>
<dbReference type="KEGG" id="dia:Dtpsy_1571"/>
<dbReference type="EMBL" id="CP001392">
    <property type="protein sequence ID" value="ACM33031.1"/>
    <property type="molecule type" value="Genomic_DNA"/>
</dbReference>
<accession>A0A9J9QE94</accession>
<reference evidence="6 7" key="1">
    <citation type="journal article" date="2010" name="J. Bacteriol.">
        <title>Completed genome sequence of the anaerobic iron-oxidizing bacterium Acidovorax ebreus strain TPSY.</title>
        <authorList>
            <person name="Byrne-Bailey K.G."/>
            <person name="Weber K.A."/>
            <person name="Chair A.H."/>
            <person name="Bose S."/>
            <person name="Knox T."/>
            <person name="Spanbauer T.L."/>
            <person name="Chertkov O."/>
            <person name="Coates J.D."/>
        </authorList>
    </citation>
    <scope>NUCLEOTIDE SEQUENCE [LARGE SCALE GENOMIC DNA]</scope>
    <source>
        <strain evidence="6 7">TPSY</strain>
    </source>
</reference>
<keyword evidence="3 5" id="KW-1133">Transmembrane helix</keyword>
<keyword evidence="4 5" id="KW-0472">Membrane</keyword>
<dbReference type="Pfam" id="PF04610">
    <property type="entry name" value="TrbL"/>
    <property type="match status" value="1"/>
</dbReference>